<evidence type="ECO:0000313" key="2">
    <source>
        <dbReference type="EMBL" id="RFN58553.1"/>
    </source>
</evidence>
<comment type="caution">
    <text evidence="2">The sequence shown here is derived from an EMBL/GenBank/DDBJ whole genome shotgun (WGS) entry which is preliminary data.</text>
</comment>
<accession>A0A3E1Q8T8</accession>
<name>A0A3E1Q8T8_9FLAO</name>
<keyword evidence="3" id="KW-1185">Reference proteome</keyword>
<dbReference type="InterPro" id="IPR055259">
    <property type="entry name" value="YkvP/CgeB_Glyco_trans-like"/>
</dbReference>
<feature type="domain" description="Spore protein YkvP/CgeB glycosyl transferase-like" evidence="1">
    <location>
        <begin position="257"/>
        <end position="371"/>
    </location>
</feature>
<sequence>MKILLVGEYSRLHNSLKEGLTAVGHDVTIIGCGDYFKNYPVDIKLNRKYTSGLAKKWKVLLYKLFNIDLAAEAIKKQFFSHSENLKGYDVVQLINESPLGVTPKIEKEVVSFLAEHNKKLFLLSCGTDYISVKYAYDKKFRYSILSPLFEGKVSEKEFDPVLKYIQPEFKSLHEFVFQHISGVIATDMDYHIPMKGHPLYVGLIPNPINTEELPYIPFSVEDKIVIFHGINRSNYYKKGSDYFEAALSKLNEKYADKIEIITVESVPYAEYIELYNKAHIVLDQVLGFDQGYNALEAMAKGKVVFTGAEKEFVEYYNLEKQVAINALPDAQAIYNDLEQLILNPSELTGISKNARKFIEKEHHFIKVAEKYVETWLNN</sequence>
<protein>
    <submittedName>
        <fullName evidence="2">Glycosyltransferase family 1 protein</fullName>
    </submittedName>
</protein>
<dbReference type="OrthoDB" id="6638088at2"/>
<gene>
    <name evidence="2" type="ORF">DZ858_00250</name>
</gene>
<proteinExistence type="predicted"/>
<dbReference type="Pfam" id="PF13524">
    <property type="entry name" value="Glyco_trans_1_2"/>
    <property type="match status" value="1"/>
</dbReference>
<dbReference type="SUPFAM" id="SSF53756">
    <property type="entry name" value="UDP-Glycosyltransferase/glycogen phosphorylase"/>
    <property type="match status" value="1"/>
</dbReference>
<dbReference type="EMBL" id="QVID01000001">
    <property type="protein sequence ID" value="RFN58553.1"/>
    <property type="molecule type" value="Genomic_DNA"/>
</dbReference>
<keyword evidence="2" id="KW-0808">Transferase</keyword>
<dbReference type="RefSeq" id="WP_117157581.1">
    <property type="nucleotide sequence ID" value="NZ_QVID01000001.1"/>
</dbReference>
<dbReference type="AlphaFoldDB" id="A0A3E1Q8T8"/>
<dbReference type="GO" id="GO:0016740">
    <property type="term" value="F:transferase activity"/>
    <property type="evidence" value="ECO:0007669"/>
    <property type="project" value="UniProtKB-KW"/>
</dbReference>
<evidence type="ECO:0000313" key="3">
    <source>
        <dbReference type="Proteomes" id="UP000261082"/>
    </source>
</evidence>
<dbReference type="Proteomes" id="UP000261082">
    <property type="component" value="Unassembled WGS sequence"/>
</dbReference>
<evidence type="ECO:0000259" key="1">
    <source>
        <dbReference type="Pfam" id="PF13524"/>
    </source>
</evidence>
<organism evidence="2 3">
    <name type="scientific">Marixanthomonas ophiurae</name>
    <dbReference type="NCBI Taxonomy" id="387659"/>
    <lineage>
        <taxon>Bacteria</taxon>
        <taxon>Pseudomonadati</taxon>
        <taxon>Bacteroidota</taxon>
        <taxon>Flavobacteriia</taxon>
        <taxon>Flavobacteriales</taxon>
        <taxon>Flavobacteriaceae</taxon>
        <taxon>Marixanthomonas</taxon>
    </lineage>
</organism>
<reference evidence="2 3" key="1">
    <citation type="journal article" date="2007" name="Int. J. Syst. Evol. Microbiol.">
        <title>Marixanthomonas ophiurae gen. nov., sp. nov., a marine bacterium of the family Flavobacteriaceae isolated from a deep-sea brittle star.</title>
        <authorList>
            <person name="Romanenko L.A."/>
            <person name="Uchino M."/>
            <person name="Frolova G.M."/>
            <person name="Mikhailov V.V."/>
        </authorList>
    </citation>
    <scope>NUCLEOTIDE SEQUENCE [LARGE SCALE GENOMIC DNA]</scope>
    <source>
        <strain evidence="2 3">KMM 3046</strain>
    </source>
</reference>
<dbReference type="Gene3D" id="3.40.50.2000">
    <property type="entry name" value="Glycogen Phosphorylase B"/>
    <property type="match status" value="1"/>
</dbReference>